<evidence type="ECO:0000313" key="5">
    <source>
        <dbReference type="Proteomes" id="UP001487740"/>
    </source>
</evidence>
<feature type="signal peptide" evidence="2">
    <location>
        <begin position="1"/>
        <end position="19"/>
    </location>
</feature>
<evidence type="ECO:0000313" key="4">
    <source>
        <dbReference type="EMBL" id="KAK8399008.1"/>
    </source>
</evidence>
<dbReference type="AlphaFoldDB" id="A0AAW0UIA9"/>
<feature type="region of interest" description="Disordered" evidence="1">
    <location>
        <begin position="626"/>
        <end position="661"/>
    </location>
</feature>
<dbReference type="InterPro" id="IPR035940">
    <property type="entry name" value="CAP_sf"/>
</dbReference>
<feature type="region of interest" description="Disordered" evidence="1">
    <location>
        <begin position="365"/>
        <end position="388"/>
    </location>
</feature>
<dbReference type="PANTHER" id="PTHR10334">
    <property type="entry name" value="CYSTEINE-RICH SECRETORY PROTEIN-RELATED"/>
    <property type="match status" value="1"/>
</dbReference>
<dbReference type="Pfam" id="PF00188">
    <property type="entry name" value="CAP"/>
    <property type="match status" value="1"/>
</dbReference>
<dbReference type="PRINTS" id="PR00838">
    <property type="entry name" value="V5ALLERGEN"/>
</dbReference>
<evidence type="ECO:0000259" key="3">
    <source>
        <dbReference type="SMART" id="SM00198"/>
    </source>
</evidence>
<comment type="caution">
    <text evidence="4">The sequence shown here is derived from an EMBL/GenBank/DDBJ whole genome shotgun (WGS) entry which is preliminary data.</text>
</comment>
<feature type="region of interest" description="Disordered" evidence="1">
    <location>
        <begin position="313"/>
        <end position="344"/>
    </location>
</feature>
<feature type="compositionally biased region" description="Low complexity" evidence="1">
    <location>
        <begin position="323"/>
        <end position="344"/>
    </location>
</feature>
<gene>
    <name evidence="4" type="ORF">O3P69_004241</name>
</gene>
<feature type="domain" description="SCP" evidence="3">
    <location>
        <begin position="55"/>
        <end position="216"/>
    </location>
</feature>
<organism evidence="4 5">
    <name type="scientific">Scylla paramamosain</name>
    <name type="common">Mud crab</name>
    <dbReference type="NCBI Taxonomy" id="85552"/>
    <lineage>
        <taxon>Eukaryota</taxon>
        <taxon>Metazoa</taxon>
        <taxon>Ecdysozoa</taxon>
        <taxon>Arthropoda</taxon>
        <taxon>Crustacea</taxon>
        <taxon>Multicrustacea</taxon>
        <taxon>Malacostraca</taxon>
        <taxon>Eumalacostraca</taxon>
        <taxon>Eucarida</taxon>
        <taxon>Decapoda</taxon>
        <taxon>Pleocyemata</taxon>
        <taxon>Brachyura</taxon>
        <taxon>Eubrachyura</taxon>
        <taxon>Portunoidea</taxon>
        <taxon>Portunidae</taxon>
        <taxon>Portuninae</taxon>
        <taxon>Scylla</taxon>
    </lineage>
</organism>
<dbReference type="PROSITE" id="PS01010">
    <property type="entry name" value="CRISP_2"/>
    <property type="match status" value="1"/>
</dbReference>
<name>A0AAW0UIA9_SCYPA</name>
<dbReference type="PRINTS" id="PR00837">
    <property type="entry name" value="V5TPXLIKE"/>
</dbReference>
<dbReference type="InterPro" id="IPR001283">
    <property type="entry name" value="CRISP-related"/>
</dbReference>
<dbReference type="Proteomes" id="UP001487740">
    <property type="component" value="Unassembled WGS sequence"/>
</dbReference>
<keyword evidence="2" id="KW-0732">Signal</keyword>
<sequence>MASRLYLLVVAAWTGWAASQDMDYCKFTSEHTACKFSGRGPRCGPQVRGSGVSSEDAAVIVALHNELRSKVARGEETRGAPGPQPSGANMRALAWDEELATVAQRHADQCVFEHECPDCRRVDRFGVGQNLFISFQSNLDLRIQWSRAILSWFDEVADFPNTSIHPYQFSQATGHYTQMLWWDTALIGCGFTMFLEDGWWKKLYTCNYGPAGNIIFSQMYLLGAPCSACPAGTSCSLQYPGLCEGDADVNSTSVASSTILPPTPAEDDINTILGDFKGFTGLINLNSITPNDVDLQALVEFFNNLRRTNLITAPTTTPIGGQATTATPTSSMPPSTETAAPTTVDTTTTSMTATTEQPLEFLSVTTKSPLSTSSASITASPPPPQDETVAPFVTSQVASSSPILAVEPEAEQIMSVLEALKASEEGTHMESSEHNHSGLTLMSILMRAGRNTQVIRTSSLNNVHEIIQGLPPGVDPIVVLRSRSGELTELDPTSLTPRRAHRSASNPARLLTCDMDMSPCTMSLAGGNWTVMKSLGEGHHAEIQLAEGDKTQIIVKKVVKAPPAGTACVAFTHRRDVLPTDPDTTAAAATTAAADNTIPELQVGVMPLGRQAAHKAVLGVPGTVGNESLHLPGPEQPLCGGGERGPRRQPSQVCPRRPHGH</sequence>
<proteinExistence type="predicted"/>
<accession>A0AAW0UIA9</accession>
<reference evidence="4 5" key="1">
    <citation type="submission" date="2023-03" db="EMBL/GenBank/DDBJ databases">
        <title>High-quality genome of Scylla paramamosain provides insights in environmental adaptation.</title>
        <authorList>
            <person name="Zhang L."/>
        </authorList>
    </citation>
    <scope>NUCLEOTIDE SEQUENCE [LARGE SCALE GENOMIC DNA]</scope>
    <source>
        <strain evidence="4">LZ_2023a</strain>
        <tissue evidence="4">Muscle</tissue>
    </source>
</reference>
<dbReference type="Gene3D" id="3.40.33.10">
    <property type="entry name" value="CAP"/>
    <property type="match status" value="1"/>
</dbReference>
<feature type="compositionally biased region" description="Low complexity" evidence="1">
    <location>
        <begin position="365"/>
        <end position="379"/>
    </location>
</feature>
<dbReference type="InterPro" id="IPR018244">
    <property type="entry name" value="Allrgn_V5/Tpx1_CS"/>
</dbReference>
<evidence type="ECO:0000256" key="1">
    <source>
        <dbReference type="SAM" id="MobiDB-lite"/>
    </source>
</evidence>
<dbReference type="GO" id="GO:0005576">
    <property type="term" value="C:extracellular region"/>
    <property type="evidence" value="ECO:0007669"/>
    <property type="project" value="InterPro"/>
</dbReference>
<keyword evidence="5" id="KW-1185">Reference proteome</keyword>
<dbReference type="InterPro" id="IPR002413">
    <property type="entry name" value="V5_allergen-like"/>
</dbReference>
<dbReference type="SMART" id="SM00198">
    <property type="entry name" value="SCP"/>
    <property type="match status" value="1"/>
</dbReference>
<dbReference type="SUPFAM" id="SSF55797">
    <property type="entry name" value="PR-1-like"/>
    <property type="match status" value="1"/>
</dbReference>
<protein>
    <recommendedName>
        <fullName evidence="3">SCP domain-containing protein</fullName>
    </recommendedName>
</protein>
<dbReference type="CDD" id="cd05380">
    <property type="entry name" value="CAP_euk"/>
    <property type="match status" value="1"/>
</dbReference>
<feature type="chain" id="PRO_5043732411" description="SCP domain-containing protein" evidence="2">
    <location>
        <begin position="20"/>
        <end position="661"/>
    </location>
</feature>
<dbReference type="InterPro" id="IPR014044">
    <property type="entry name" value="CAP_dom"/>
</dbReference>
<dbReference type="EMBL" id="JARAKH010000012">
    <property type="protein sequence ID" value="KAK8399008.1"/>
    <property type="molecule type" value="Genomic_DNA"/>
</dbReference>
<evidence type="ECO:0000256" key="2">
    <source>
        <dbReference type="SAM" id="SignalP"/>
    </source>
</evidence>
<dbReference type="PROSITE" id="PS01009">
    <property type="entry name" value="CRISP_1"/>
    <property type="match status" value="1"/>
</dbReference>